<evidence type="ECO:0000313" key="1">
    <source>
        <dbReference type="EMBL" id="EJW89587.1"/>
    </source>
</evidence>
<accession>J9FIZ8</accession>
<protein>
    <submittedName>
        <fullName evidence="1">Toprim domain protein</fullName>
    </submittedName>
</protein>
<feature type="non-terminal residue" evidence="1">
    <location>
        <position position="87"/>
    </location>
</feature>
<name>J9FIZ8_9ZZZZ</name>
<dbReference type="AlphaFoldDB" id="J9FIZ8"/>
<reference evidence="1" key="1">
    <citation type="journal article" date="2012" name="PLoS ONE">
        <title>Gene sets for utilization of primary and secondary nutrition supplies in the distal gut of endangered iberian lynx.</title>
        <authorList>
            <person name="Alcaide M."/>
            <person name="Messina E."/>
            <person name="Richter M."/>
            <person name="Bargiela R."/>
            <person name="Peplies J."/>
            <person name="Huws S.A."/>
            <person name="Newbold C.J."/>
            <person name="Golyshin P.N."/>
            <person name="Simon M.A."/>
            <person name="Lopez G."/>
            <person name="Yakimov M.M."/>
            <person name="Ferrer M."/>
        </authorList>
    </citation>
    <scope>NUCLEOTIDE SEQUENCE</scope>
</reference>
<organism evidence="1">
    <name type="scientific">gut metagenome</name>
    <dbReference type="NCBI Taxonomy" id="749906"/>
    <lineage>
        <taxon>unclassified sequences</taxon>
        <taxon>metagenomes</taxon>
        <taxon>organismal metagenomes</taxon>
    </lineage>
</organism>
<feature type="non-terminal residue" evidence="1">
    <location>
        <position position="1"/>
    </location>
</feature>
<sequence>NDNPIRKDYHTEVKPFSVAELAYWQQYGIKPDTLERYNVHSLKSFEGYNRSNKIYKISSSATEPMFAYMGMGFTKVYRPRNQNMRFF</sequence>
<proteinExistence type="predicted"/>
<dbReference type="EMBL" id="AMCI01009374">
    <property type="protein sequence ID" value="EJW89587.1"/>
    <property type="molecule type" value="Genomic_DNA"/>
</dbReference>
<comment type="caution">
    <text evidence="1">The sequence shown here is derived from an EMBL/GenBank/DDBJ whole genome shotgun (WGS) entry which is preliminary data.</text>
</comment>
<gene>
    <name evidence="1" type="ORF">EVA_22306</name>
</gene>